<dbReference type="Proteomes" id="UP001153555">
    <property type="component" value="Unassembled WGS sequence"/>
</dbReference>
<dbReference type="AlphaFoldDB" id="A0A9N7NRT6"/>
<gene>
    <name evidence="1" type="ORF">SHERM_00224</name>
</gene>
<dbReference type="OrthoDB" id="689823at2759"/>
<comment type="caution">
    <text evidence="1">The sequence shown here is derived from an EMBL/GenBank/DDBJ whole genome shotgun (WGS) entry which is preliminary data.</text>
</comment>
<protein>
    <submittedName>
        <fullName evidence="1">Transcription repressor OFP13</fullName>
    </submittedName>
</protein>
<sequence length="165" mass="17485">MKFPFLFKSPGTAAAWPWPACTNDPKTLSFRTSPAAGDVLKTMNSAFLDDRNASASTLSETADSYFSIRRGDSPPGSLDAAVEHLPEIDESAVFGGLRSERLFFDPGETSSILGGSKSAAAAHAALVAVDSRDPVSDFRASMAEMVEAQGLFFSTCSVVMAEYDS</sequence>
<keyword evidence="2" id="KW-1185">Reference proteome</keyword>
<evidence type="ECO:0000313" key="1">
    <source>
        <dbReference type="EMBL" id="CAA0837829.1"/>
    </source>
</evidence>
<dbReference type="EMBL" id="CACSLK010030614">
    <property type="protein sequence ID" value="CAA0837829.1"/>
    <property type="molecule type" value="Genomic_DNA"/>
</dbReference>
<reference evidence="1" key="1">
    <citation type="submission" date="2019-12" db="EMBL/GenBank/DDBJ databases">
        <authorList>
            <person name="Scholes J."/>
        </authorList>
    </citation>
    <scope>NUCLEOTIDE SEQUENCE</scope>
</reference>
<evidence type="ECO:0000313" key="2">
    <source>
        <dbReference type="Proteomes" id="UP001153555"/>
    </source>
</evidence>
<organism evidence="1 2">
    <name type="scientific">Striga hermonthica</name>
    <name type="common">Purple witchweed</name>
    <name type="synonym">Buchnera hermonthica</name>
    <dbReference type="NCBI Taxonomy" id="68872"/>
    <lineage>
        <taxon>Eukaryota</taxon>
        <taxon>Viridiplantae</taxon>
        <taxon>Streptophyta</taxon>
        <taxon>Embryophyta</taxon>
        <taxon>Tracheophyta</taxon>
        <taxon>Spermatophyta</taxon>
        <taxon>Magnoliopsida</taxon>
        <taxon>eudicotyledons</taxon>
        <taxon>Gunneridae</taxon>
        <taxon>Pentapetalae</taxon>
        <taxon>asterids</taxon>
        <taxon>lamiids</taxon>
        <taxon>Lamiales</taxon>
        <taxon>Orobanchaceae</taxon>
        <taxon>Buchnereae</taxon>
        <taxon>Striga</taxon>
    </lineage>
</organism>
<proteinExistence type="predicted"/>
<name>A0A9N7NRT6_STRHE</name>
<accession>A0A9N7NRT6</accession>